<dbReference type="Proteomes" id="UP000199542">
    <property type="component" value="Unassembled WGS sequence"/>
</dbReference>
<organism evidence="2 3">
    <name type="scientific">Rhizobium mongolense subsp. loessense</name>
    <dbReference type="NCBI Taxonomy" id="158890"/>
    <lineage>
        <taxon>Bacteria</taxon>
        <taxon>Pseudomonadati</taxon>
        <taxon>Pseudomonadota</taxon>
        <taxon>Alphaproteobacteria</taxon>
        <taxon>Hyphomicrobiales</taxon>
        <taxon>Rhizobiaceae</taxon>
        <taxon>Rhizobium/Agrobacterium group</taxon>
        <taxon>Rhizobium</taxon>
    </lineage>
</organism>
<gene>
    <name evidence="2" type="ORF">SAMN02927900_03416</name>
</gene>
<name>A0A1G4S4K1_9HYPH</name>
<dbReference type="AlphaFoldDB" id="A0A1G4S4K1"/>
<accession>A0A1G4S4K1</accession>
<evidence type="ECO:0000256" key="1">
    <source>
        <dbReference type="SAM" id="MobiDB-lite"/>
    </source>
</evidence>
<evidence type="ECO:0000313" key="3">
    <source>
        <dbReference type="Proteomes" id="UP000199542"/>
    </source>
</evidence>
<protein>
    <submittedName>
        <fullName evidence="2">Uncharacterized protein</fullName>
    </submittedName>
</protein>
<reference evidence="2 3" key="1">
    <citation type="submission" date="2016-10" db="EMBL/GenBank/DDBJ databases">
        <authorList>
            <person name="de Groot N.N."/>
        </authorList>
    </citation>
    <scope>NUCLEOTIDE SEQUENCE [LARGE SCALE GENOMIC DNA]</scope>
    <source>
        <strain evidence="2 3">CGMCC 1.3401</strain>
    </source>
</reference>
<evidence type="ECO:0000313" key="2">
    <source>
        <dbReference type="EMBL" id="SCW64010.1"/>
    </source>
</evidence>
<sequence length="86" mass="9712">MSLITKLPAGQTVLEFEGHKFWVDIKEKPKFEMRVGMVPEGDDPELVVKLMAALEEGSKWRKNKDGSWKCVDESGSATDGIHRTKH</sequence>
<proteinExistence type="predicted"/>
<dbReference type="EMBL" id="FMTM01000004">
    <property type="protein sequence ID" value="SCW64010.1"/>
    <property type="molecule type" value="Genomic_DNA"/>
</dbReference>
<feature type="region of interest" description="Disordered" evidence="1">
    <location>
        <begin position="63"/>
        <end position="86"/>
    </location>
</feature>
<dbReference type="RefSeq" id="WP_092586065.1">
    <property type="nucleotide sequence ID" value="NZ_FMTM01000004.1"/>
</dbReference>
<feature type="compositionally biased region" description="Basic and acidic residues" evidence="1">
    <location>
        <begin position="63"/>
        <end position="72"/>
    </location>
</feature>